<accession>A0A8J3I514</accession>
<keyword evidence="2" id="KW-1185">Reference proteome</keyword>
<dbReference type="RefSeq" id="WP_220198724.1">
    <property type="nucleotide sequence ID" value="NZ_BNJF01000005.1"/>
</dbReference>
<evidence type="ECO:0000313" key="2">
    <source>
        <dbReference type="Proteomes" id="UP000612362"/>
    </source>
</evidence>
<protein>
    <submittedName>
        <fullName evidence="1">Uncharacterized protein</fullName>
    </submittedName>
</protein>
<dbReference type="EMBL" id="BNJF01000005">
    <property type="protein sequence ID" value="GHO49619.1"/>
    <property type="molecule type" value="Genomic_DNA"/>
</dbReference>
<gene>
    <name evidence="1" type="ORF">KSX_77820</name>
</gene>
<reference evidence="1" key="1">
    <citation type="submission" date="2020-10" db="EMBL/GenBank/DDBJ databases">
        <title>Taxonomic study of unclassified bacteria belonging to the class Ktedonobacteria.</title>
        <authorList>
            <person name="Yabe S."/>
            <person name="Wang C.M."/>
            <person name="Zheng Y."/>
            <person name="Sakai Y."/>
            <person name="Cavaletti L."/>
            <person name="Monciardini P."/>
            <person name="Donadio S."/>
        </authorList>
    </citation>
    <scope>NUCLEOTIDE SEQUENCE</scope>
    <source>
        <strain evidence="1">SOSP1-1</strain>
    </source>
</reference>
<dbReference type="Proteomes" id="UP000612362">
    <property type="component" value="Unassembled WGS sequence"/>
</dbReference>
<organism evidence="1 2">
    <name type="scientific">Ktedonospora formicarum</name>
    <dbReference type="NCBI Taxonomy" id="2778364"/>
    <lineage>
        <taxon>Bacteria</taxon>
        <taxon>Bacillati</taxon>
        <taxon>Chloroflexota</taxon>
        <taxon>Ktedonobacteria</taxon>
        <taxon>Ktedonobacterales</taxon>
        <taxon>Ktedonobacteraceae</taxon>
        <taxon>Ktedonospora</taxon>
    </lineage>
</organism>
<evidence type="ECO:0000313" key="1">
    <source>
        <dbReference type="EMBL" id="GHO49619.1"/>
    </source>
</evidence>
<name>A0A8J3I514_9CHLR</name>
<comment type="caution">
    <text evidence="1">The sequence shown here is derived from an EMBL/GenBank/DDBJ whole genome shotgun (WGS) entry which is preliminary data.</text>
</comment>
<dbReference type="AlphaFoldDB" id="A0A8J3I514"/>
<sequence length="181" mass="21139">MESQEIERYFEDLGDELERRAFKEPVRILLVGGAFMLLTLKNRKATEDVDVVLLDIPDSTNATPQTKAFQAAVRAVASKHHLKRKWMNDDVAYFIKDMAPDPQPSLWRKFKSLHAYLPPREYILALKLMVFRQKDMDDVLALLAELNITTREQAQDIVDRFVPDPRWQEEYVLDDTLDTLF</sequence>
<proteinExistence type="predicted"/>